<feature type="transmembrane region" description="Helical" evidence="11">
    <location>
        <begin position="67"/>
        <end position="91"/>
    </location>
</feature>
<dbReference type="InterPro" id="IPR050402">
    <property type="entry name" value="OR51/52/56-like"/>
</dbReference>
<comment type="function">
    <text evidence="1">Putative odorant or sperm cell receptor.</text>
</comment>
<feature type="transmembrane region" description="Helical" evidence="11">
    <location>
        <begin position="250"/>
        <end position="273"/>
    </location>
</feature>
<dbReference type="InterPro" id="IPR017452">
    <property type="entry name" value="GPCR_Rhodpsn_7TM"/>
</dbReference>
<dbReference type="Gene3D" id="1.20.1070.10">
    <property type="entry name" value="Rhodopsin 7-helix transmembrane proteins"/>
    <property type="match status" value="1"/>
</dbReference>
<reference evidence="14" key="2">
    <citation type="submission" date="2025-08" db="UniProtKB">
        <authorList>
            <consortium name="RefSeq"/>
        </authorList>
    </citation>
    <scope>IDENTIFICATION</scope>
    <source>
        <tissue evidence="14">Blood</tissue>
    </source>
</reference>
<keyword evidence="13" id="KW-1185">Reference proteome</keyword>
<evidence type="ECO:0000256" key="8">
    <source>
        <dbReference type="ARBA" id="ARBA00023136"/>
    </source>
</evidence>
<dbReference type="PROSITE" id="PS50262">
    <property type="entry name" value="G_PROTEIN_RECEP_F1_2"/>
    <property type="match status" value="1"/>
</dbReference>
<dbReference type="RefSeq" id="XP_025704381.1">
    <property type="nucleotide sequence ID" value="XM_025848596.1"/>
</dbReference>
<keyword evidence="7" id="KW-0297">G-protein coupled receptor</keyword>
<feature type="transmembrane region" description="Helical" evidence="11">
    <location>
        <begin position="285"/>
        <end position="302"/>
    </location>
</feature>
<evidence type="ECO:0000256" key="3">
    <source>
        <dbReference type="ARBA" id="ARBA00022606"/>
    </source>
</evidence>
<dbReference type="PRINTS" id="PR00245">
    <property type="entry name" value="OLFACTORYR"/>
</dbReference>
<evidence type="ECO:0000256" key="2">
    <source>
        <dbReference type="ARBA" id="ARBA00004141"/>
    </source>
</evidence>
<evidence type="ECO:0000256" key="7">
    <source>
        <dbReference type="ARBA" id="ARBA00023040"/>
    </source>
</evidence>
<dbReference type="Proteomes" id="UP000286641">
    <property type="component" value="Unplaced"/>
</dbReference>
<dbReference type="PANTHER" id="PTHR26450">
    <property type="entry name" value="OLFACTORY RECEPTOR 56B1-RELATED"/>
    <property type="match status" value="1"/>
</dbReference>
<keyword evidence="4 11" id="KW-0812">Transmembrane</keyword>
<dbReference type="SUPFAM" id="SSF81321">
    <property type="entry name" value="Family A G protein-coupled receptor-like"/>
    <property type="match status" value="1"/>
</dbReference>
<dbReference type="AlphaFoldDB" id="A0A3Q7NLN4"/>
<dbReference type="PRINTS" id="PR00237">
    <property type="entry name" value="GPCRRHODOPSN"/>
</dbReference>
<keyword evidence="10" id="KW-0807">Transducer</keyword>
<keyword evidence="9" id="KW-0675">Receptor</keyword>
<evidence type="ECO:0000256" key="10">
    <source>
        <dbReference type="ARBA" id="ARBA00023224"/>
    </source>
</evidence>
<evidence type="ECO:0000256" key="11">
    <source>
        <dbReference type="SAM" id="Phobius"/>
    </source>
</evidence>
<comment type="subcellular location">
    <subcellularLocation>
        <location evidence="2">Membrane</location>
        <topology evidence="2">Multi-pass membrane protein</topology>
    </subcellularLocation>
</comment>
<feature type="transmembrane region" description="Helical" evidence="11">
    <location>
        <begin position="111"/>
        <end position="129"/>
    </location>
</feature>
<keyword evidence="8 11" id="KW-0472">Membrane</keyword>
<feature type="transmembrane region" description="Helical" evidence="11">
    <location>
        <begin position="150"/>
        <end position="172"/>
    </location>
</feature>
<organism evidence="13 14">
    <name type="scientific">Callorhinus ursinus</name>
    <name type="common">Northern fur seal</name>
    <dbReference type="NCBI Taxonomy" id="34884"/>
    <lineage>
        <taxon>Eukaryota</taxon>
        <taxon>Metazoa</taxon>
        <taxon>Chordata</taxon>
        <taxon>Craniata</taxon>
        <taxon>Vertebrata</taxon>
        <taxon>Euteleostomi</taxon>
        <taxon>Mammalia</taxon>
        <taxon>Eutheria</taxon>
        <taxon>Laurasiatheria</taxon>
        <taxon>Carnivora</taxon>
        <taxon>Caniformia</taxon>
        <taxon>Pinnipedia</taxon>
        <taxon>Otariidae</taxon>
        <taxon>Callorhinus</taxon>
    </lineage>
</organism>
<evidence type="ECO:0000256" key="9">
    <source>
        <dbReference type="ARBA" id="ARBA00023170"/>
    </source>
</evidence>
<protein>
    <submittedName>
        <fullName evidence="14">LOW QUALITY PROTEIN: olfactory receptor 51G1-like</fullName>
    </submittedName>
</protein>
<feature type="domain" description="G-protein coupled receptors family 1 profile" evidence="12">
    <location>
        <begin position="50"/>
        <end position="300"/>
    </location>
</feature>
<gene>
    <name evidence="14" type="primary">LOC112806302</name>
</gene>
<dbReference type="Pfam" id="PF13853">
    <property type="entry name" value="7tm_4"/>
    <property type="match status" value="1"/>
</dbReference>
<name>A0A3Q7NLN4_CALUR</name>
<dbReference type="FunFam" id="1.20.1070.10:FF:000002">
    <property type="entry name" value="Olfactory receptor"/>
    <property type="match status" value="1"/>
</dbReference>
<dbReference type="InParanoid" id="A0A3Q7NLN4"/>
<evidence type="ECO:0000259" key="12">
    <source>
        <dbReference type="PROSITE" id="PS50262"/>
    </source>
</evidence>
<sequence>MATWDSLMTGSNSSTEPFVSFYLTGIPGYENVNHFISIFFCMFYLIGIVGNWTILHIIYTDKSLHEAMYYFLAMLSLTDMGMSFSALPTVLKIFWFDAREIEVNACVAQMYFIHTFSLMQSAVLLAMAFDRYIAICDPLRYSRKLTPQHIIYIGVFIIIGCSIVLPVILVRSHISFCHSHVLSHSFCLHQEVIQLACADISFNILYGLFVVAFYWGVDSLGILLSYAFILHSVLGIASQRGKLKTLNTCASHICAVLILYVPMIGLSLVHCFAKHSSPIVHVTMAYIYLLVTPVLNPIIYSIKTKQICQDFLRILAPKSVGLAHT</sequence>
<keyword evidence="3" id="KW-0716">Sensory transduction</keyword>
<evidence type="ECO:0000313" key="14">
    <source>
        <dbReference type="RefSeq" id="XP_025704381.1"/>
    </source>
</evidence>
<keyword evidence="5" id="KW-0552">Olfaction</keyword>
<dbReference type="GO" id="GO:0004930">
    <property type="term" value="F:G protein-coupled receptor activity"/>
    <property type="evidence" value="ECO:0007669"/>
    <property type="project" value="UniProtKB-KW"/>
</dbReference>
<evidence type="ECO:0000256" key="4">
    <source>
        <dbReference type="ARBA" id="ARBA00022692"/>
    </source>
</evidence>
<dbReference type="PANTHER" id="PTHR26450:SF94">
    <property type="entry name" value="OLFACTORY RECEPTOR"/>
    <property type="match status" value="1"/>
</dbReference>
<evidence type="ECO:0000256" key="6">
    <source>
        <dbReference type="ARBA" id="ARBA00022989"/>
    </source>
</evidence>
<dbReference type="InterPro" id="IPR000725">
    <property type="entry name" value="Olfact_rcpt"/>
</dbReference>
<evidence type="ECO:0000313" key="13">
    <source>
        <dbReference type="Proteomes" id="UP000286641"/>
    </source>
</evidence>
<dbReference type="GO" id="GO:0004984">
    <property type="term" value="F:olfactory receptor activity"/>
    <property type="evidence" value="ECO:0007669"/>
    <property type="project" value="InterPro"/>
</dbReference>
<accession>A0A3Q7NLN4</accession>
<keyword evidence="6 11" id="KW-1133">Transmembrane helix</keyword>
<proteinExistence type="predicted"/>
<dbReference type="GO" id="GO:0071396">
    <property type="term" value="P:cellular response to lipid"/>
    <property type="evidence" value="ECO:0007669"/>
    <property type="project" value="UniProtKB-ARBA"/>
</dbReference>
<dbReference type="InterPro" id="IPR000276">
    <property type="entry name" value="GPCR_Rhodpsn"/>
</dbReference>
<evidence type="ECO:0000256" key="5">
    <source>
        <dbReference type="ARBA" id="ARBA00022725"/>
    </source>
</evidence>
<reference key="1">
    <citation type="submission" date="2019-01" db="UniProtKB">
        <authorList>
            <consortium name="RefSeq"/>
        </authorList>
    </citation>
    <scope>IDENTIFICATION</scope>
</reference>
<evidence type="ECO:0000256" key="1">
    <source>
        <dbReference type="ARBA" id="ARBA00003929"/>
    </source>
</evidence>
<feature type="transmembrane region" description="Helical" evidence="11">
    <location>
        <begin position="35"/>
        <end position="55"/>
    </location>
</feature>
<dbReference type="GO" id="GO:0005886">
    <property type="term" value="C:plasma membrane"/>
    <property type="evidence" value="ECO:0007669"/>
    <property type="project" value="TreeGrafter"/>
</dbReference>
<dbReference type="CDD" id="cd15222">
    <property type="entry name" value="7tmA_OR51-like"/>
    <property type="match status" value="1"/>
</dbReference>